<comment type="caution">
    <text evidence="5">The sequence shown here is derived from an EMBL/GenBank/DDBJ whole genome shotgun (WGS) entry which is preliminary data.</text>
</comment>
<keyword evidence="3" id="KW-0393">Immunoglobulin domain</keyword>
<dbReference type="InterPro" id="IPR013106">
    <property type="entry name" value="Ig_V-set"/>
</dbReference>
<sequence>MVPTRIISAHPGSDIILPVHLSPETSAWTSDGLDGGTTLIYHYNKGQEITNNDYEKRVSLSIQELKRGNLALTLRNVQESDSGCNVFHNGCLKSVFLNLQVNVEGDKALETDCVERGNIILIPRETVHHIQIEPK</sequence>
<dbReference type="GO" id="GO:0009897">
    <property type="term" value="C:external side of plasma membrane"/>
    <property type="evidence" value="ECO:0007669"/>
    <property type="project" value="TreeGrafter"/>
</dbReference>
<proteinExistence type="predicted"/>
<evidence type="ECO:0000259" key="4">
    <source>
        <dbReference type="Pfam" id="PF07686"/>
    </source>
</evidence>
<dbReference type="AlphaFoldDB" id="A0A7J6BMV8"/>
<accession>A0A7J6BMV8</accession>
<evidence type="ECO:0000313" key="6">
    <source>
        <dbReference type="Proteomes" id="UP000579812"/>
    </source>
</evidence>
<feature type="domain" description="Immunoglobulin V-set" evidence="4">
    <location>
        <begin position="7"/>
        <end position="84"/>
    </location>
</feature>
<comment type="subcellular location">
    <subcellularLocation>
        <location evidence="1">Membrane</location>
    </subcellularLocation>
</comment>
<protein>
    <recommendedName>
        <fullName evidence="4">Immunoglobulin V-set domain-containing protein</fullName>
    </recommendedName>
</protein>
<dbReference type="InterPro" id="IPR036179">
    <property type="entry name" value="Ig-like_dom_sf"/>
</dbReference>
<evidence type="ECO:0000256" key="2">
    <source>
        <dbReference type="ARBA" id="ARBA00023136"/>
    </source>
</evidence>
<dbReference type="GO" id="GO:0050852">
    <property type="term" value="P:T cell receptor signaling pathway"/>
    <property type="evidence" value="ECO:0007669"/>
    <property type="project" value="TreeGrafter"/>
</dbReference>
<dbReference type="EMBL" id="JAAMOB010000024">
    <property type="protein sequence ID" value="KAF4095605.1"/>
    <property type="molecule type" value="Genomic_DNA"/>
</dbReference>
<dbReference type="SUPFAM" id="SSF48726">
    <property type="entry name" value="Immunoglobulin"/>
    <property type="match status" value="1"/>
</dbReference>
<name>A0A7J6BMV8_9TELE</name>
<dbReference type="GO" id="GO:0001817">
    <property type="term" value="P:regulation of cytokine production"/>
    <property type="evidence" value="ECO:0007669"/>
    <property type="project" value="TreeGrafter"/>
</dbReference>
<gene>
    <name evidence="5" type="ORF">G5714_023208</name>
</gene>
<dbReference type="Pfam" id="PF07686">
    <property type="entry name" value="V-set"/>
    <property type="match status" value="1"/>
</dbReference>
<keyword evidence="2" id="KW-0472">Membrane</keyword>
<dbReference type="InterPro" id="IPR013783">
    <property type="entry name" value="Ig-like_fold"/>
</dbReference>
<dbReference type="InterPro" id="IPR050504">
    <property type="entry name" value="IgSF_BTN/MOG"/>
</dbReference>
<dbReference type="Gene3D" id="2.60.40.10">
    <property type="entry name" value="Immunoglobulins"/>
    <property type="match status" value="1"/>
</dbReference>
<evidence type="ECO:0000256" key="1">
    <source>
        <dbReference type="ARBA" id="ARBA00004370"/>
    </source>
</evidence>
<evidence type="ECO:0000313" key="5">
    <source>
        <dbReference type="EMBL" id="KAF4095605.1"/>
    </source>
</evidence>
<dbReference type="GO" id="GO:0005102">
    <property type="term" value="F:signaling receptor binding"/>
    <property type="evidence" value="ECO:0007669"/>
    <property type="project" value="TreeGrafter"/>
</dbReference>
<evidence type="ECO:0000256" key="3">
    <source>
        <dbReference type="ARBA" id="ARBA00023319"/>
    </source>
</evidence>
<dbReference type="PANTHER" id="PTHR24100:SF130">
    <property type="entry name" value="BUTYROPHILIN-LIKE PROTEIN 9"/>
    <property type="match status" value="1"/>
</dbReference>
<dbReference type="PANTHER" id="PTHR24100">
    <property type="entry name" value="BUTYROPHILIN"/>
    <property type="match status" value="1"/>
</dbReference>
<dbReference type="Proteomes" id="UP000579812">
    <property type="component" value="Unassembled WGS sequence"/>
</dbReference>
<organism evidence="5 6">
    <name type="scientific">Onychostoma macrolepis</name>
    <dbReference type="NCBI Taxonomy" id="369639"/>
    <lineage>
        <taxon>Eukaryota</taxon>
        <taxon>Metazoa</taxon>
        <taxon>Chordata</taxon>
        <taxon>Craniata</taxon>
        <taxon>Vertebrata</taxon>
        <taxon>Euteleostomi</taxon>
        <taxon>Actinopterygii</taxon>
        <taxon>Neopterygii</taxon>
        <taxon>Teleostei</taxon>
        <taxon>Ostariophysi</taxon>
        <taxon>Cypriniformes</taxon>
        <taxon>Cyprinidae</taxon>
        <taxon>Acrossocheilinae</taxon>
        <taxon>Onychostoma</taxon>
    </lineage>
</organism>
<keyword evidence="6" id="KW-1185">Reference proteome</keyword>
<reference evidence="5 6" key="1">
    <citation type="submission" date="2020-04" db="EMBL/GenBank/DDBJ databases">
        <title>Chromosome-level genome assembly of a cyprinid fish Onychostoma macrolepis by integration of Nanopore Sequencing, Bionano and Hi-C technology.</title>
        <authorList>
            <person name="Wang D."/>
        </authorList>
    </citation>
    <scope>NUCLEOTIDE SEQUENCE [LARGE SCALE GENOMIC DNA]</scope>
    <source>
        <strain evidence="5">SWU-2019</strain>
        <tissue evidence="5">Muscle</tissue>
    </source>
</reference>